<feature type="transmembrane region" description="Helical" evidence="1">
    <location>
        <begin position="24"/>
        <end position="46"/>
    </location>
</feature>
<dbReference type="Proteomes" id="UP001523234">
    <property type="component" value="Unassembled WGS sequence"/>
</dbReference>
<keyword evidence="1" id="KW-0472">Membrane</keyword>
<comment type="caution">
    <text evidence="2">The sequence shown here is derived from an EMBL/GenBank/DDBJ whole genome shotgun (WGS) entry which is preliminary data.</text>
</comment>
<sequence>MIEAYRDFWKNYFNFKGRTTREEFWWVVLINVIIDVVLGIIGLTGFVSTTLQGYAIEDSAPVMASLPLAAVIVFLVYNLAVLIPELSMAFRRLKDTGLSLWWFSIVIAYAVLRRVGFVLWFDSVAGITVNLLAFLVGLSIIVIAVQPSGKFNQEN</sequence>
<dbReference type="PANTHER" id="PTHR34980:SF2">
    <property type="entry name" value="INNER MEMBRANE PROTEIN YHAH-RELATED"/>
    <property type="match status" value="1"/>
</dbReference>
<evidence type="ECO:0000256" key="1">
    <source>
        <dbReference type="SAM" id="Phobius"/>
    </source>
</evidence>
<dbReference type="EMBL" id="JAMWYK010000002">
    <property type="protein sequence ID" value="MCO0831869.1"/>
    <property type="molecule type" value="Genomic_DNA"/>
</dbReference>
<evidence type="ECO:0000313" key="2">
    <source>
        <dbReference type="EMBL" id="MCO0831869.1"/>
    </source>
</evidence>
<accession>A0ABT0ZPG8</accession>
<proteinExistence type="predicted"/>
<feature type="transmembrane region" description="Helical" evidence="1">
    <location>
        <begin position="127"/>
        <end position="145"/>
    </location>
</feature>
<dbReference type="PANTHER" id="PTHR34980">
    <property type="entry name" value="INNER MEMBRANE PROTEIN-RELATED-RELATED"/>
    <property type="match status" value="1"/>
</dbReference>
<evidence type="ECO:0000313" key="3">
    <source>
        <dbReference type="Proteomes" id="UP001523234"/>
    </source>
</evidence>
<name>A0ABT0ZPG8_9LACO</name>
<keyword evidence="1" id="KW-0812">Transmembrane</keyword>
<dbReference type="Pfam" id="PF05656">
    <property type="entry name" value="DUF805"/>
    <property type="match status" value="1"/>
</dbReference>
<feature type="transmembrane region" description="Helical" evidence="1">
    <location>
        <begin position="98"/>
        <end position="121"/>
    </location>
</feature>
<gene>
    <name evidence="2" type="ORF">NFX39_02005</name>
</gene>
<dbReference type="RefSeq" id="WP_252442549.1">
    <property type="nucleotide sequence ID" value="NZ_JAMWYK010000002.1"/>
</dbReference>
<reference evidence="2 3" key="1">
    <citation type="submission" date="2022-06" db="EMBL/GenBank/DDBJ databases">
        <title>Fructobacillus taiwanensis sp. nov., isolated from the honeybee.</title>
        <authorList>
            <person name="Chen Y.-S."/>
            <person name="Wang L.-T."/>
            <person name="Lee Y.-S."/>
            <person name="Chang Y.-C."/>
            <person name="Wu H.-C."/>
            <person name="Liao C.-Y."/>
            <person name="Chen W.-H."/>
            <person name="Deng J.-N."/>
            <person name="Wang Y.-H."/>
        </authorList>
    </citation>
    <scope>NUCLEOTIDE SEQUENCE [LARGE SCALE GENOMIC DNA]</scope>
    <source>
        <strain evidence="2 3">W13</strain>
    </source>
</reference>
<dbReference type="InterPro" id="IPR008523">
    <property type="entry name" value="DUF805"/>
</dbReference>
<protein>
    <submittedName>
        <fullName evidence="2">DUF805 domain-containing protein</fullName>
    </submittedName>
</protein>
<organism evidence="2 3">
    <name type="scientific">Fructobacillus apis</name>
    <dbReference type="NCBI Taxonomy" id="2935017"/>
    <lineage>
        <taxon>Bacteria</taxon>
        <taxon>Bacillati</taxon>
        <taxon>Bacillota</taxon>
        <taxon>Bacilli</taxon>
        <taxon>Lactobacillales</taxon>
        <taxon>Lactobacillaceae</taxon>
        <taxon>Fructobacillus</taxon>
    </lineage>
</organism>
<feature type="transmembrane region" description="Helical" evidence="1">
    <location>
        <begin position="66"/>
        <end position="86"/>
    </location>
</feature>
<keyword evidence="1" id="KW-1133">Transmembrane helix</keyword>
<keyword evidence="3" id="KW-1185">Reference proteome</keyword>